<organism evidence="3 4">
    <name type="scientific">Caenimonas terrae</name>
    <dbReference type="NCBI Taxonomy" id="696074"/>
    <lineage>
        <taxon>Bacteria</taxon>
        <taxon>Pseudomonadati</taxon>
        <taxon>Pseudomonadota</taxon>
        <taxon>Betaproteobacteria</taxon>
        <taxon>Burkholderiales</taxon>
        <taxon>Comamonadaceae</taxon>
        <taxon>Caenimonas</taxon>
    </lineage>
</organism>
<dbReference type="PANTHER" id="PTHR11820">
    <property type="entry name" value="ACYLPYRUVASE"/>
    <property type="match status" value="1"/>
</dbReference>
<evidence type="ECO:0000256" key="1">
    <source>
        <dbReference type="ARBA" id="ARBA00022723"/>
    </source>
</evidence>
<keyword evidence="4" id="KW-1185">Reference proteome</keyword>
<name>A0ABW0NE86_9BURK</name>
<accession>A0ABW0NE86</accession>
<gene>
    <name evidence="3" type="ORF">ACFPOE_07195</name>
</gene>
<dbReference type="Pfam" id="PF01557">
    <property type="entry name" value="FAA_hydrolase"/>
    <property type="match status" value="1"/>
</dbReference>
<sequence length="309" mass="32540">MRFVCYESATGGRATGVLQDGNVVDVSDLLAAMAPDAAAREALASRGIEPATGGLMRWLQAGDAARRQAAQLIRDRAASGDGAARLPLSGLRLQPPVARPGKIVGVGRNYADHAKETGVAPFEKPRIIFKVSSSIAAPGATVPKPQSVKKMDFEGELAVVMGRFATRVSADEALDYVGGYTLLNDLSAREFQFDISPPQTTFAKSMDGFCPMGPALVTPESLRDPQLLHLRTVVNGVVVQDATTADMLFPVATLISYVSQYMTLEPGDVLATGTPAGIGAFRTPPSWLGAGDRIEISIDEIGTLLTIVG</sequence>
<feature type="domain" description="Fumarylacetoacetase-like C-terminal" evidence="2">
    <location>
        <begin position="102"/>
        <end position="305"/>
    </location>
</feature>
<proteinExistence type="predicted"/>
<protein>
    <submittedName>
        <fullName evidence="3">Fumarylacetoacetate hydrolase family protein</fullName>
    </submittedName>
</protein>
<comment type="caution">
    <text evidence="3">The sequence shown here is derived from an EMBL/GenBank/DDBJ whole genome shotgun (WGS) entry which is preliminary data.</text>
</comment>
<dbReference type="EMBL" id="JBHSMF010000006">
    <property type="protein sequence ID" value="MFC5497312.1"/>
    <property type="molecule type" value="Genomic_DNA"/>
</dbReference>
<dbReference type="Proteomes" id="UP001596037">
    <property type="component" value="Unassembled WGS sequence"/>
</dbReference>
<dbReference type="Gene3D" id="3.90.850.10">
    <property type="entry name" value="Fumarylacetoacetase-like, C-terminal domain"/>
    <property type="match status" value="1"/>
</dbReference>
<dbReference type="RefSeq" id="WP_376849342.1">
    <property type="nucleotide sequence ID" value="NZ_JBHSMF010000006.1"/>
</dbReference>
<keyword evidence="3" id="KW-0378">Hydrolase</keyword>
<evidence type="ECO:0000259" key="2">
    <source>
        <dbReference type="Pfam" id="PF01557"/>
    </source>
</evidence>
<keyword evidence="1" id="KW-0479">Metal-binding</keyword>
<dbReference type="SUPFAM" id="SSF56529">
    <property type="entry name" value="FAH"/>
    <property type="match status" value="1"/>
</dbReference>
<dbReference type="GO" id="GO:0016787">
    <property type="term" value="F:hydrolase activity"/>
    <property type="evidence" value="ECO:0007669"/>
    <property type="project" value="UniProtKB-KW"/>
</dbReference>
<dbReference type="InterPro" id="IPR036663">
    <property type="entry name" value="Fumarylacetoacetase_C_sf"/>
</dbReference>
<dbReference type="InterPro" id="IPR011234">
    <property type="entry name" value="Fumarylacetoacetase-like_C"/>
</dbReference>
<reference evidence="4" key="1">
    <citation type="journal article" date="2019" name="Int. J. Syst. Evol. Microbiol.">
        <title>The Global Catalogue of Microorganisms (GCM) 10K type strain sequencing project: providing services to taxonomists for standard genome sequencing and annotation.</title>
        <authorList>
            <consortium name="The Broad Institute Genomics Platform"/>
            <consortium name="The Broad Institute Genome Sequencing Center for Infectious Disease"/>
            <person name="Wu L."/>
            <person name="Ma J."/>
        </authorList>
    </citation>
    <scope>NUCLEOTIDE SEQUENCE [LARGE SCALE GENOMIC DNA]</scope>
    <source>
        <strain evidence="4">CCUG 57401</strain>
    </source>
</reference>
<evidence type="ECO:0000313" key="4">
    <source>
        <dbReference type="Proteomes" id="UP001596037"/>
    </source>
</evidence>
<evidence type="ECO:0000313" key="3">
    <source>
        <dbReference type="EMBL" id="MFC5497312.1"/>
    </source>
</evidence>